<dbReference type="Proteomes" id="UP000087171">
    <property type="component" value="Chromosome Ca5"/>
</dbReference>
<dbReference type="PaxDb" id="3827-XP_004499389.1"/>
<evidence type="ECO:0000313" key="4">
    <source>
        <dbReference type="Proteomes" id="UP000087171"/>
    </source>
</evidence>
<dbReference type="GO" id="GO:0000786">
    <property type="term" value="C:nucleosome"/>
    <property type="evidence" value="ECO:0007669"/>
    <property type="project" value="InterPro"/>
</dbReference>
<name>A0A1S2Y4T8_CICAR</name>
<dbReference type="STRING" id="3827.A0A1S2Y4T8"/>
<keyword evidence="4" id="KW-1185">Reference proteome</keyword>
<evidence type="ECO:0000256" key="1">
    <source>
        <dbReference type="ARBA" id="ARBA00002001"/>
    </source>
</evidence>
<accession>A0A1S2Y4T8</accession>
<dbReference type="InterPro" id="IPR000558">
    <property type="entry name" value="Histone_H2B"/>
</dbReference>
<dbReference type="AlphaFoldDB" id="A0A1S2Y4T8"/>
<dbReference type="Gene3D" id="1.10.20.10">
    <property type="entry name" value="Histone, subunit A"/>
    <property type="match status" value="1"/>
</dbReference>
<dbReference type="RefSeq" id="XP_004499389.1">
    <property type="nucleotide sequence ID" value="XM_004499332.1"/>
</dbReference>
<comment type="similarity">
    <text evidence="2">Belongs to the histone H2B family.</text>
</comment>
<protein>
    <submittedName>
        <fullName evidence="5">Histone H2B.11-like</fullName>
    </submittedName>
</protein>
<dbReference type="SUPFAM" id="SSF47113">
    <property type="entry name" value="Histone-fold"/>
    <property type="match status" value="1"/>
</dbReference>
<comment type="function">
    <text evidence="1">Core component of nucleosome. Nucleosomes wrap and compact DNA into chromatin, limiting DNA accessibility to the cellular machineries which require DNA as a template. Histones thereby play a central role in transcription regulation, DNA repair, DNA replication and chromosomal stability. DNA accessibility is regulated via a complex set of post-translational modifications of histones, also called histone code, and nucleosome remodeling.</text>
</comment>
<evidence type="ECO:0000256" key="2">
    <source>
        <dbReference type="ARBA" id="ARBA00006846"/>
    </source>
</evidence>
<dbReference type="GO" id="GO:0030527">
    <property type="term" value="F:structural constituent of chromatin"/>
    <property type="evidence" value="ECO:0007669"/>
    <property type="project" value="InterPro"/>
</dbReference>
<evidence type="ECO:0000313" key="5">
    <source>
        <dbReference type="RefSeq" id="XP_004499389.1"/>
    </source>
</evidence>
<dbReference type="Pfam" id="PF00125">
    <property type="entry name" value="Histone"/>
    <property type="match status" value="1"/>
</dbReference>
<dbReference type="GO" id="GO:0003677">
    <property type="term" value="F:DNA binding"/>
    <property type="evidence" value="ECO:0007669"/>
    <property type="project" value="InterPro"/>
</dbReference>
<feature type="domain" description="Core Histone H2A/H2B/H3" evidence="3">
    <location>
        <begin position="26"/>
        <end position="80"/>
    </location>
</feature>
<dbReference type="GO" id="GO:0046982">
    <property type="term" value="F:protein heterodimerization activity"/>
    <property type="evidence" value="ECO:0007669"/>
    <property type="project" value="InterPro"/>
</dbReference>
<dbReference type="InterPro" id="IPR009072">
    <property type="entry name" value="Histone-fold"/>
</dbReference>
<dbReference type="PRINTS" id="PR00621">
    <property type="entry name" value="HISTONEH2B"/>
</dbReference>
<gene>
    <name evidence="5" type="primary">LOC101504811</name>
</gene>
<dbReference type="OrthoDB" id="1433548at2759"/>
<organism evidence="4 5">
    <name type="scientific">Cicer arietinum</name>
    <name type="common">Chickpea</name>
    <name type="synonym">Garbanzo</name>
    <dbReference type="NCBI Taxonomy" id="3827"/>
    <lineage>
        <taxon>Eukaryota</taxon>
        <taxon>Viridiplantae</taxon>
        <taxon>Streptophyta</taxon>
        <taxon>Embryophyta</taxon>
        <taxon>Tracheophyta</taxon>
        <taxon>Spermatophyta</taxon>
        <taxon>Magnoliopsida</taxon>
        <taxon>eudicotyledons</taxon>
        <taxon>Gunneridae</taxon>
        <taxon>Pentapetalae</taxon>
        <taxon>rosids</taxon>
        <taxon>fabids</taxon>
        <taxon>Fabales</taxon>
        <taxon>Fabaceae</taxon>
        <taxon>Papilionoideae</taxon>
        <taxon>50 kb inversion clade</taxon>
        <taxon>NPAAA clade</taxon>
        <taxon>Hologalegina</taxon>
        <taxon>IRL clade</taxon>
        <taxon>Cicereae</taxon>
        <taxon>Cicer</taxon>
    </lineage>
</organism>
<reference evidence="4" key="1">
    <citation type="journal article" date="2013" name="Nat. Biotechnol.">
        <title>Draft genome sequence of chickpea (Cicer arietinum) provides a resource for trait improvement.</title>
        <authorList>
            <person name="Varshney R.K."/>
            <person name="Song C."/>
            <person name="Saxena R.K."/>
            <person name="Azam S."/>
            <person name="Yu S."/>
            <person name="Sharpe A.G."/>
            <person name="Cannon S."/>
            <person name="Baek J."/>
            <person name="Rosen B.D."/>
            <person name="Tar'an B."/>
            <person name="Millan T."/>
            <person name="Zhang X."/>
            <person name="Ramsay L.D."/>
            <person name="Iwata A."/>
            <person name="Wang Y."/>
            <person name="Nelson W."/>
            <person name="Farmer A.D."/>
            <person name="Gaur P.M."/>
            <person name="Soderlund C."/>
            <person name="Penmetsa R.V."/>
            <person name="Xu C."/>
            <person name="Bharti A.K."/>
            <person name="He W."/>
            <person name="Winter P."/>
            <person name="Zhao S."/>
            <person name="Hane J.K."/>
            <person name="Carrasquilla-Garcia N."/>
            <person name="Condie J.A."/>
            <person name="Upadhyaya H.D."/>
            <person name="Luo M.C."/>
            <person name="Thudi M."/>
            <person name="Gowda C.L."/>
            <person name="Singh N.P."/>
            <person name="Lichtenzveig J."/>
            <person name="Gali K.K."/>
            <person name="Rubio J."/>
            <person name="Nadarajan N."/>
            <person name="Dolezel J."/>
            <person name="Bansal K.C."/>
            <person name="Xu X."/>
            <person name="Edwards D."/>
            <person name="Zhang G."/>
            <person name="Kahl G."/>
            <person name="Gil J."/>
            <person name="Singh K.B."/>
            <person name="Datta S.K."/>
            <person name="Jackson S.A."/>
            <person name="Wang J."/>
            <person name="Cook D.R."/>
        </authorList>
    </citation>
    <scope>NUCLEOTIDE SEQUENCE [LARGE SCALE GENOMIC DNA]</scope>
    <source>
        <strain evidence="4">cv. CDC Frontier</strain>
    </source>
</reference>
<sequence>MEQNADNKPAAVEKNSTVGMDVDAVDKGKKTMKKQSKTLKFDKYIYEVLKQVHPDIAISGEALDMMNNIINRMMLKISEGSVKSINLRSGPSAIKGVVGQ</sequence>
<proteinExistence type="inferred from homology"/>
<reference evidence="5" key="2">
    <citation type="submission" date="2025-08" db="UniProtKB">
        <authorList>
            <consortium name="RefSeq"/>
        </authorList>
    </citation>
    <scope>IDENTIFICATION</scope>
    <source>
        <tissue evidence="5">Etiolated seedlings</tissue>
    </source>
</reference>
<dbReference type="PANTHER" id="PTHR23428">
    <property type="entry name" value="HISTONE H2B"/>
    <property type="match status" value="1"/>
</dbReference>
<evidence type="ECO:0000259" key="3">
    <source>
        <dbReference type="Pfam" id="PF00125"/>
    </source>
</evidence>
<dbReference type="InterPro" id="IPR007125">
    <property type="entry name" value="H2A/H2B/H3"/>
</dbReference>